<name>A0A078LWY0_9STAP</name>
<dbReference type="HOGENOM" id="CLU_127959_0_0_9"/>
<gene>
    <name evidence="1" type="ORF">BN1048_00592</name>
</gene>
<dbReference type="Proteomes" id="UP000044136">
    <property type="component" value="Unassembled WGS sequence"/>
</dbReference>
<dbReference type="eggNOG" id="COG2801">
    <property type="taxonomic scope" value="Bacteria"/>
</dbReference>
<protein>
    <submittedName>
        <fullName evidence="1">Uncharacterized protein</fullName>
    </submittedName>
</protein>
<dbReference type="EMBL" id="CCSE01000001">
    <property type="protein sequence ID" value="CDZ99668.1"/>
    <property type="molecule type" value="Genomic_DNA"/>
</dbReference>
<dbReference type="AlphaFoldDB" id="A0A078LWY0"/>
<keyword evidence="2" id="KW-1185">Reference proteome</keyword>
<sequence>MQKDILEKAGEIIKKDQGIFLEALTNQEKTTLIHALRPKYKLYQLLTSIDIPKSSYCYHKKQLALPNKYNYVRVQIIDIFKVGKCLYAYRWIHASLKNIEIILSKKSATYNAGKNLVAKSIKMRKYSSYDGEISPVVPNILK</sequence>
<evidence type="ECO:0000313" key="2">
    <source>
        <dbReference type="Proteomes" id="UP000044136"/>
    </source>
</evidence>
<dbReference type="STRING" id="1461582.BN1048_00592"/>
<reference evidence="1 2" key="1">
    <citation type="submission" date="2014-07" db="EMBL/GenBank/DDBJ databases">
        <authorList>
            <person name="Urmite Genomes Urmite Genomes"/>
        </authorList>
    </citation>
    <scope>NUCLEOTIDE SEQUENCE [LARGE SCALE GENOMIC DNA]</scope>
    <source>
        <strain evidence="1 2">13MG44_air</strain>
    </source>
</reference>
<organism evidence="1 2">
    <name type="scientific">Jeotgalicoccus saudimassiliensis</name>
    <dbReference type="NCBI Taxonomy" id="1461582"/>
    <lineage>
        <taxon>Bacteria</taxon>
        <taxon>Bacillati</taxon>
        <taxon>Bacillota</taxon>
        <taxon>Bacilli</taxon>
        <taxon>Bacillales</taxon>
        <taxon>Staphylococcaceae</taxon>
        <taxon>Jeotgalicoccus</taxon>
    </lineage>
</organism>
<evidence type="ECO:0000313" key="1">
    <source>
        <dbReference type="EMBL" id="CDZ99668.1"/>
    </source>
</evidence>
<proteinExistence type="predicted"/>
<accession>A0A078LWY0</accession>
<dbReference type="OrthoDB" id="9781005at2"/>